<reference evidence="2" key="1">
    <citation type="journal article" date="2014" name="Int. J. Syst. Evol. Microbiol.">
        <title>Complete genome sequence of Corynebacterium casei LMG S-19264T (=DSM 44701T), isolated from a smear-ripened cheese.</title>
        <authorList>
            <consortium name="US DOE Joint Genome Institute (JGI-PGF)"/>
            <person name="Walter F."/>
            <person name="Albersmeier A."/>
            <person name="Kalinowski J."/>
            <person name="Ruckert C."/>
        </authorList>
    </citation>
    <scope>NUCLEOTIDE SEQUENCE</scope>
    <source>
        <strain evidence="2">JCM 3035</strain>
    </source>
</reference>
<protein>
    <submittedName>
        <fullName evidence="2">Uncharacterized protein</fullName>
    </submittedName>
</protein>
<accession>A0A917QPW6</accession>
<name>A0A917QPW6_9ACTN</name>
<dbReference type="AlphaFoldDB" id="A0A917QPW6"/>
<dbReference type="EMBL" id="BMPQ01000004">
    <property type="protein sequence ID" value="GGK61270.1"/>
    <property type="molecule type" value="Genomic_DNA"/>
</dbReference>
<evidence type="ECO:0000313" key="3">
    <source>
        <dbReference type="Proteomes" id="UP000637788"/>
    </source>
</evidence>
<comment type="caution">
    <text evidence="2">The sequence shown here is derived from an EMBL/GenBank/DDBJ whole genome shotgun (WGS) entry which is preliminary data.</text>
</comment>
<proteinExistence type="predicted"/>
<evidence type="ECO:0000313" key="2">
    <source>
        <dbReference type="EMBL" id="GGK61270.1"/>
    </source>
</evidence>
<sequence length="79" mass="8493">MGSSAGRLGRGSGSYGVDTLLSLPVVLEIDTRHRAREFNATETPPPRQRPSPPYEAVQRPTRVNVTCVTPLGEEADSTS</sequence>
<feature type="compositionally biased region" description="Pro residues" evidence="1">
    <location>
        <begin position="43"/>
        <end position="53"/>
    </location>
</feature>
<feature type="region of interest" description="Disordered" evidence="1">
    <location>
        <begin position="34"/>
        <end position="60"/>
    </location>
</feature>
<gene>
    <name evidence="2" type="ORF">GCM10010094_22220</name>
</gene>
<dbReference type="Proteomes" id="UP000637788">
    <property type="component" value="Unassembled WGS sequence"/>
</dbReference>
<reference evidence="2" key="2">
    <citation type="submission" date="2020-09" db="EMBL/GenBank/DDBJ databases">
        <authorList>
            <person name="Sun Q."/>
            <person name="Ohkuma M."/>
        </authorList>
    </citation>
    <scope>NUCLEOTIDE SEQUENCE</scope>
    <source>
        <strain evidence="2">JCM 3035</strain>
    </source>
</reference>
<evidence type="ECO:0000256" key="1">
    <source>
        <dbReference type="SAM" id="MobiDB-lite"/>
    </source>
</evidence>
<organism evidence="2 3">
    <name type="scientific">Streptomyces flaveus</name>
    <dbReference type="NCBI Taxonomy" id="66370"/>
    <lineage>
        <taxon>Bacteria</taxon>
        <taxon>Bacillati</taxon>
        <taxon>Actinomycetota</taxon>
        <taxon>Actinomycetes</taxon>
        <taxon>Kitasatosporales</taxon>
        <taxon>Streptomycetaceae</taxon>
        <taxon>Streptomyces</taxon>
        <taxon>Streptomyces aurantiacus group</taxon>
    </lineage>
</organism>
<keyword evidence="3" id="KW-1185">Reference proteome</keyword>